<evidence type="ECO:0000313" key="1">
    <source>
        <dbReference type="EMBL" id="MDP7736342.1"/>
    </source>
</evidence>
<dbReference type="EMBL" id="JAUFSA010000001">
    <property type="protein sequence ID" value="MDP7736342.1"/>
    <property type="molecule type" value="Genomic_DNA"/>
</dbReference>
<sequence>MNALTTLQALQAAAERRAVPKATRRHVHLNPRPLVVVGYHLAGDVGAPLALMWGTDHDQEPQCVVVPEPRNRALRFEVLAQFAGQFVAYLSEFEDRDAEDMCVDAPQLVVPNVATADWLSGIVGRFTRNLRTDGDSPVPLSVPLAGKHLSFFADPMPGSSLVVAATNALATHWQTGQLPAEDLNLATLLGWIDPPAGMDGPLAARVGEGLPPAGPESDPNWDADMLTQLISAWHADDDETAQSAVRLELDREIRQQLTPAWTACWHSLDLLGSLPAADHVASRWRSDCRDWTNHCNRIADDRAYFRNIPTPVQGAARLRVLEARTENLQREMAWDDPLVMAALVANGEALAGRVVAADRNRRIVGANGRRALRPLITIEPALEFTRPVGTVLFLSTSPEVQLAVLPSDESGLIRAEVLSGANRNNTIGRLPNPGDDVVLSPYGRPEFYQRSRIEDVPWTHQQITEDDRGEPA</sequence>
<protein>
    <submittedName>
        <fullName evidence="1">Uncharacterized protein</fullName>
    </submittedName>
</protein>
<accession>A0A4R5WWB1</accession>
<reference evidence="1" key="1">
    <citation type="submission" date="2023-06" db="EMBL/GenBank/DDBJ databases">
        <title>Identification of two novel mycobacterium reveal diversities and complexities of Mycobacterium gordonae clade.</title>
        <authorList>
            <person name="Matsumoto Y."/>
            <person name="Nakamura S."/>
            <person name="Motooka D."/>
            <person name="Fukushima K."/>
        </authorList>
    </citation>
    <scope>NUCLEOTIDE SEQUENCE</scope>
    <source>
        <strain evidence="1">TY812</strain>
    </source>
</reference>
<gene>
    <name evidence="1" type="ORF">QXL92_16490</name>
</gene>
<organism evidence="1 2">
    <name type="scientific">Mycobacterium paragordonae</name>
    <dbReference type="NCBI Taxonomy" id="1389713"/>
    <lineage>
        <taxon>Bacteria</taxon>
        <taxon>Bacillati</taxon>
        <taxon>Actinomycetota</taxon>
        <taxon>Actinomycetes</taxon>
        <taxon>Mycobacteriales</taxon>
        <taxon>Mycobacteriaceae</taxon>
        <taxon>Mycobacterium</taxon>
    </lineage>
</organism>
<dbReference type="AlphaFoldDB" id="A0A4R5WWB1"/>
<evidence type="ECO:0000313" key="2">
    <source>
        <dbReference type="Proteomes" id="UP001229081"/>
    </source>
</evidence>
<proteinExistence type="predicted"/>
<name>A0A4R5WWB1_9MYCO</name>
<comment type="caution">
    <text evidence="1">The sequence shown here is derived from an EMBL/GenBank/DDBJ whole genome shotgun (WGS) entry which is preliminary data.</text>
</comment>
<dbReference type="RefSeq" id="WP_133436545.1">
    <property type="nucleotide sequence ID" value="NZ_JAUFSA010000001.1"/>
</dbReference>
<dbReference type="Proteomes" id="UP001229081">
    <property type="component" value="Unassembled WGS sequence"/>
</dbReference>